<dbReference type="GO" id="GO:0032259">
    <property type="term" value="P:methylation"/>
    <property type="evidence" value="ECO:0007669"/>
    <property type="project" value="UniProtKB-KW"/>
</dbReference>
<evidence type="ECO:0000313" key="6">
    <source>
        <dbReference type="EMBL" id="KAF5309056.1"/>
    </source>
</evidence>
<protein>
    <recommendedName>
        <fullName evidence="5">Protein-S-isoprenylcysteine O-methyltransferase</fullName>
        <ecNumber evidence="5">2.1.1.100</ecNumber>
    </recommendedName>
</protein>
<comment type="similarity">
    <text evidence="5">Belongs to the class VI-like SAM-binding methyltransferase superfamily. Isoprenylcysteine carboxyl methyltransferase family.</text>
</comment>
<dbReference type="GO" id="GO:0004671">
    <property type="term" value="F:protein C-terminal S-isoprenylcysteine carboxyl O-methyltransferase activity"/>
    <property type="evidence" value="ECO:0007669"/>
    <property type="project" value="UniProtKB-EC"/>
</dbReference>
<dbReference type="GO" id="GO:0005789">
    <property type="term" value="C:endoplasmic reticulum membrane"/>
    <property type="evidence" value="ECO:0007669"/>
    <property type="project" value="UniProtKB-SubCell"/>
</dbReference>
<sequence length="269" mass="29487">MRCAPLLSSRFSSFAAAPALPSLDDMEHYEAIIQIALLVVTGAAVHLSLSPPNPSVKSEECCLGTQGTQTLFERVVQSVTYCSKSMVWLGVAFNVVATVIKSFRLHTTRQEALAWVEIIYPGSVATGSKIHLLMVAGALFAVCGAALRIWCFKSLGPLFTFEITIHPQHRLVVHGPYAWVRHPSYTGVFFTLTGASLVLAAPGTWSADSGIWTPLGAISLFIWVSKCLFAFRGMAVRYAVEDEVLRATFGTEWEDYAARVPYKFIPRVL</sequence>
<dbReference type="Gene3D" id="1.20.120.1630">
    <property type="match status" value="1"/>
</dbReference>
<keyword evidence="2 5" id="KW-0812">Transmembrane</keyword>
<gene>
    <name evidence="6" type="ORF">D9619_013588</name>
</gene>
<dbReference type="InterPro" id="IPR007269">
    <property type="entry name" value="ICMT_MeTrfase"/>
</dbReference>
<feature type="transmembrane region" description="Helical" evidence="5">
    <location>
        <begin position="86"/>
        <end position="103"/>
    </location>
</feature>
<comment type="catalytic activity">
    <reaction evidence="5">
        <text>[protein]-C-terminal S-[(2E,6E)-farnesyl]-L-cysteine + S-adenosyl-L-methionine = [protein]-C-terminal S-[(2E,6E)-farnesyl]-L-cysteine methyl ester + S-adenosyl-L-homocysteine</text>
        <dbReference type="Rhea" id="RHEA:21672"/>
        <dbReference type="Rhea" id="RHEA-COMP:12125"/>
        <dbReference type="Rhea" id="RHEA-COMP:12126"/>
        <dbReference type="ChEBI" id="CHEBI:57856"/>
        <dbReference type="ChEBI" id="CHEBI:59789"/>
        <dbReference type="ChEBI" id="CHEBI:90510"/>
        <dbReference type="ChEBI" id="CHEBI:90511"/>
        <dbReference type="EC" id="2.1.1.100"/>
    </reaction>
</comment>
<keyword evidence="5" id="KW-0808">Transferase</keyword>
<feature type="transmembrane region" description="Helical" evidence="5">
    <location>
        <begin position="211"/>
        <end position="231"/>
    </location>
</feature>
<dbReference type="Pfam" id="PF04140">
    <property type="entry name" value="ICMT"/>
    <property type="match status" value="1"/>
</dbReference>
<dbReference type="Proteomes" id="UP000567179">
    <property type="component" value="Unassembled WGS sequence"/>
</dbReference>
<reference evidence="6 7" key="1">
    <citation type="journal article" date="2020" name="ISME J.">
        <title>Uncovering the hidden diversity of litter-decomposition mechanisms in mushroom-forming fungi.</title>
        <authorList>
            <person name="Floudas D."/>
            <person name="Bentzer J."/>
            <person name="Ahren D."/>
            <person name="Johansson T."/>
            <person name="Persson P."/>
            <person name="Tunlid A."/>
        </authorList>
    </citation>
    <scope>NUCLEOTIDE SEQUENCE [LARGE SCALE GENOMIC DNA]</scope>
    <source>
        <strain evidence="6 7">CBS 101986</strain>
    </source>
</reference>
<keyword evidence="5" id="KW-0489">Methyltransferase</keyword>
<dbReference type="EC" id="2.1.1.100" evidence="5"/>
<comment type="subcellular location">
    <subcellularLocation>
        <location evidence="5">Endoplasmic reticulum membrane</location>
        <topology evidence="5">Multi-pass membrane protein</topology>
    </subcellularLocation>
    <subcellularLocation>
        <location evidence="1">Membrane</location>
        <topology evidence="1">Multi-pass membrane protein</topology>
    </subcellularLocation>
</comment>
<keyword evidence="3 5" id="KW-1133">Transmembrane helix</keyword>
<organism evidence="6 7">
    <name type="scientific">Psilocybe cf. subviscida</name>
    <dbReference type="NCBI Taxonomy" id="2480587"/>
    <lineage>
        <taxon>Eukaryota</taxon>
        <taxon>Fungi</taxon>
        <taxon>Dikarya</taxon>
        <taxon>Basidiomycota</taxon>
        <taxon>Agaricomycotina</taxon>
        <taxon>Agaricomycetes</taxon>
        <taxon>Agaricomycetidae</taxon>
        <taxon>Agaricales</taxon>
        <taxon>Agaricineae</taxon>
        <taxon>Strophariaceae</taxon>
        <taxon>Psilocybe</taxon>
    </lineage>
</organism>
<name>A0A8H5EQX2_9AGAR</name>
<feature type="transmembrane region" description="Helical" evidence="5">
    <location>
        <begin position="130"/>
        <end position="151"/>
    </location>
</feature>
<keyword evidence="5" id="KW-0949">S-adenosyl-L-methionine</keyword>
<keyword evidence="4 5" id="KW-0472">Membrane</keyword>
<evidence type="ECO:0000313" key="7">
    <source>
        <dbReference type="Proteomes" id="UP000567179"/>
    </source>
</evidence>
<dbReference type="EMBL" id="JAACJJ010000062">
    <property type="protein sequence ID" value="KAF5309056.1"/>
    <property type="molecule type" value="Genomic_DNA"/>
</dbReference>
<dbReference type="PANTHER" id="PTHR12714:SF9">
    <property type="entry name" value="PROTEIN-S-ISOPRENYLCYSTEINE O-METHYLTRANSFERASE"/>
    <property type="match status" value="1"/>
</dbReference>
<evidence type="ECO:0000256" key="5">
    <source>
        <dbReference type="RuleBase" id="RU362022"/>
    </source>
</evidence>
<accession>A0A8H5EQX2</accession>
<evidence type="ECO:0000256" key="4">
    <source>
        <dbReference type="ARBA" id="ARBA00023136"/>
    </source>
</evidence>
<proteinExistence type="inferred from homology"/>
<keyword evidence="7" id="KW-1185">Reference proteome</keyword>
<evidence type="ECO:0000256" key="3">
    <source>
        <dbReference type="ARBA" id="ARBA00022989"/>
    </source>
</evidence>
<comment type="caution">
    <text evidence="6">The sequence shown here is derived from an EMBL/GenBank/DDBJ whole genome shotgun (WGS) entry which is preliminary data.</text>
</comment>
<evidence type="ECO:0000256" key="1">
    <source>
        <dbReference type="ARBA" id="ARBA00004141"/>
    </source>
</evidence>
<evidence type="ECO:0000256" key="2">
    <source>
        <dbReference type="ARBA" id="ARBA00022692"/>
    </source>
</evidence>
<dbReference type="PANTHER" id="PTHR12714">
    <property type="entry name" value="PROTEIN-S ISOPRENYLCYSTEINE O-METHYLTRANSFERASE"/>
    <property type="match status" value="1"/>
</dbReference>
<dbReference type="OrthoDB" id="422086at2759"/>
<feature type="transmembrane region" description="Helical" evidence="5">
    <location>
        <begin position="185"/>
        <end position="205"/>
    </location>
</feature>
<dbReference type="AlphaFoldDB" id="A0A8H5EQX2"/>
<keyword evidence="5" id="KW-0256">Endoplasmic reticulum</keyword>